<keyword evidence="3" id="KW-0808">Transferase</keyword>
<feature type="domain" description="Signal transduction histidine kinase dimerisation/phosphoacceptor" evidence="6">
    <location>
        <begin position="100"/>
        <end position="121"/>
    </location>
</feature>
<reference evidence="8 9" key="1">
    <citation type="submission" date="2017-11" db="EMBL/GenBank/DDBJ databases">
        <title>Evolution of Phototrophy in the Chloroflexi Phylum Driven by Horizontal Gene Transfer.</title>
        <authorList>
            <person name="Ward L.M."/>
            <person name="Hemp J."/>
            <person name="Shih P.M."/>
            <person name="Mcglynn S.E."/>
            <person name="Fischer W."/>
        </authorList>
    </citation>
    <scope>NUCLEOTIDE SEQUENCE [LARGE SCALE GENOMIC DNA]</scope>
    <source>
        <strain evidence="8">JP3_13</strain>
    </source>
</reference>
<evidence type="ECO:0000313" key="9">
    <source>
        <dbReference type="Proteomes" id="UP000229681"/>
    </source>
</evidence>
<keyword evidence="4" id="KW-0418">Kinase</keyword>
<dbReference type="SUPFAM" id="SSF55781">
    <property type="entry name" value="GAF domain-like"/>
    <property type="match status" value="1"/>
</dbReference>
<evidence type="ECO:0000256" key="1">
    <source>
        <dbReference type="ARBA" id="ARBA00000085"/>
    </source>
</evidence>
<keyword evidence="5" id="KW-0902">Two-component regulatory system</keyword>
<evidence type="ECO:0000256" key="3">
    <source>
        <dbReference type="ARBA" id="ARBA00022679"/>
    </source>
</evidence>
<dbReference type="EC" id="2.7.13.3" evidence="2"/>
<organism evidence="8 9">
    <name type="scientific">Candidatus Thermofonsia Clade 1 bacterium</name>
    <dbReference type="NCBI Taxonomy" id="2364210"/>
    <lineage>
        <taxon>Bacteria</taxon>
        <taxon>Bacillati</taxon>
        <taxon>Chloroflexota</taxon>
        <taxon>Candidatus Thermofontia</taxon>
        <taxon>Candidatus Thermofonsia Clade 1</taxon>
    </lineage>
</organism>
<dbReference type="InterPro" id="IPR036097">
    <property type="entry name" value="HisK_dim/P_sf"/>
</dbReference>
<feature type="non-terminal residue" evidence="8">
    <location>
        <position position="121"/>
    </location>
</feature>
<evidence type="ECO:0000256" key="4">
    <source>
        <dbReference type="ARBA" id="ARBA00022777"/>
    </source>
</evidence>
<protein>
    <recommendedName>
        <fullName evidence="2">histidine kinase</fullName>
        <ecNumber evidence="2">2.7.13.3</ecNumber>
    </recommendedName>
</protein>
<gene>
    <name evidence="8" type="ORF">CUN49_17685</name>
</gene>
<dbReference type="InterPro" id="IPR029016">
    <property type="entry name" value="GAF-like_dom_sf"/>
</dbReference>
<dbReference type="InterPro" id="IPR003661">
    <property type="entry name" value="HisK_dim/P_dom"/>
</dbReference>
<dbReference type="Pfam" id="PF01590">
    <property type="entry name" value="GAF"/>
    <property type="match status" value="1"/>
</dbReference>
<evidence type="ECO:0000256" key="2">
    <source>
        <dbReference type="ARBA" id="ARBA00012438"/>
    </source>
</evidence>
<dbReference type="CDD" id="cd00082">
    <property type="entry name" value="HisKA"/>
    <property type="match status" value="1"/>
</dbReference>
<comment type="caution">
    <text evidence="8">The sequence shown here is derived from an EMBL/GenBank/DDBJ whole genome shotgun (WGS) entry which is preliminary data.</text>
</comment>
<name>A0A2M8P8B9_9CHLR</name>
<dbReference type="GO" id="GO:0000155">
    <property type="term" value="F:phosphorelay sensor kinase activity"/>
    <property type="evidence" value="ECO:0007669"/>
    <property type="project" value="InterPro"/>
</dbReference>
<proteinExistence type="predicted"/>
<evidence type="ECO:0000313" key="8">
    <source>
        <dbReference type="EMBL" id="PJF33805.1"/>
    </source>
</evidence>
<evidence type="ECO:0000259" key="7">
    <source>
        <dbReference type="Pfam" id="PF01590"/>
    </source>
</evidence>
<dbReference type="EMBL" id="PGTM01000750">
    <property type="protein sequence ID" value="PJF33805.1"/>
    <property type="molecule type" value="Genomic_DNA"/>
</dbReference>
<dbReference type="Pfam" id="PF00512">
    <property type="entry name" value="HisKA"/>
    <property type="match status" value="1"/>
</dbReference>
<dbReference type="Gene3D" id="1.10.287.130">
    <property type="match status" value="1"/>
</dbReference>
<comment type="catalytic activity">
    <reaction evidence="1">
        <text>ATP + protein L-histidine = ADP + protein N-phospho-L-histidine.</text>
        <dbReference type="EC" id="2.7.13.3"/>
    </reaction>
</comment>
<dbReference type="SUPFAM" id="SSF47384">
    <property type="entry name" value="Homodimeric domain of signal transducing histidine kinase"/>
    <property type="match status" value="1"/>
</dbReference>
<dbReference type="InterPro" id="IPR050736">
    <property type="entry name" value="Sensor_HK_Regulatory"/>
</dbReference>
<sequence length="121" mass="13384">MTLFKYLADQDVIVCNDVEQDERVAEVLPLLRYNGIRSLIVAGMSVKGRLIGSIGVDVVGVARSFTYEEIETCRTLATQVALAVENADLYSRALEANELKSQFLATMSHELRTPLNAIMGY</sequence>
<evidence type="ECO:0000256" key="5">
    <source>
        <dbReference type="ARBA" id="ARBA00023012"/>
    </source>
</evidence>
<dbReference type="PANTHER" id="PTHR43711">
    <property type="entry name" value="TWO-COMPONENT HISTIDINE KINASE"/>
    <property type="match status" value="1"/>
</dbReference>
<dbReference type="Proteomes" id="UP000229681">
    <property type="component" value="Unassembled WGS sequence"/>
</dbReference>
<dbReference type="AlphaFoldDB" id="A0A2M8P8B9"/>
<dbReference type="PANTHER" id="PTHR43711:SF1">
    <property type="entry name" value="HISTIDINE KINASE 1"/>
    <property type="match status" value="1"/>
</dbReference>
<dbReference type="Gene3D" id="3.30.450.40">
    <property type="match status" value="1"/>
</dbReference>
<evidence type="ECO:0000259" key="6">
    <source>
        <dbReference type="Pfam" id="PF00512"/>
    </source>
</evidence>
<dbReference type="InterPro" id="IPR003018">
    <property type="entry name" value="GAF"/>
</dbReference>
<accession>A0A2M8P8B9</accession>
<feature type="domain" description="GAF" evidence="7">
    <location>
        <begin position="8"/>
        <end position="84"/>
    </location>
</feature>